<accession>A0A4Z0C1I0</accession>
<dbReference type="Pfam" id="PF19459">
    <property type="entry name" value="DUF5996"/>
    <property type="match status" value="1"/>
</dbReference>
<sequence>MPAAESPPHEAAWPPLPLAGWRDTYATLHMWTQVVGKTRLALAPMENHWWQCTMYVSERGLTTTPMPAGARLLTVDFDFIDHLLVLRTDAGDTRRLPLVPQTVARFHAQYLEALRELGFAPQMLARPVEVQEAIPFAQDEKHAAYDRDAVHRWWRALVQSDRVFKRFRGGFRGKQSPVHFFWGSFDLAVTRFSGRAAPRHPGGAPNCPDYVMVEAYSHECSSAGFWPGGGPVDEAAFYAYAYPEPEGYGACEVRPAAARYDSQAREFILPYEAVRTSPDPDGALLQFLQSTYEAAATRGHWDRDALERKP</sequence>
<dbReference type="OrthoDB" id="9800945at2"/>
<dbReference type="InterPro" id="IPR046038">
    <property type="entry name" value="DUF5996"/>
</dbReference>
<dbReference type="AlphaFoldDB" id="A0A4Z0C1I0"/>
<keyword evidence="2" id="KW-1185">Reference proteome</keyword>
<gene>
    <name evidence="1" type="ORF">EZ313_02045</name>
</gene>
<dbReference type="EMBL" id="SMLM01000001">
    <property type="protein sequence ID" value="TFZ05477.1"/>
    <property type="molecule type" value="Genomic_DNA"/>
</dbReference>
<comment type="caution">
    <text evidence="1">The sequence shown here is derived from an EMBL/GenBank/DDBJ whole genome shotgun (WGS) entry which is preliminary data.</text>
</comment>
<reference evidence="1 2" key="1">
    <citation type="submission" date="2019-03" db="EMBL/GenBank/DDBJ databases">
        <title>Ramlibacter henchirensis DSM 14656, whole genome shotgun sequence.</title>
        <authorList>
            <person name="Zhang X."/>
            <person name="Feng G."/>
            <person name="Zhu H."/>
        </authorList>
    </citation>
    <scope>NUCLEOTIDE SEQUENCE [LARGE SCALE GENOMIC DNA]</scope>
    <source>
        <strain evidence="1 2">DSM 14656</strain>
    </source>
</reference>
<evidence type="ECO:0008006" key="3">
    <source>
        <dbReference type="Google" id="ProtNLM"/>
    </source>
</evidence>
<dbReference type="Proteomes" id="UP000298180">
    <property type="component" value="Unassembled WGS sequence"/>
</dbReference>
<name>A0A4Z0C1I0_9BURK</name>
<evidence type="ECO:0000313" key="1">
    <source>
        <dbReference type="EMBL" id="TFZ05477.1"/>
    </source>
</evidence>
<proteinExistence type="predicted"/>
<organism evidence="1 2">
    <name type="scientific">Ramlibacter henchirensis</name>
    <dbReference type="NCBI Taxonomy" id="204072"/>
    <lineage>
        <taxon>Bacteria</taxon>
        <taxon>Pseudomonadati</taxon>
        <taxon>Pseudomonadota</taxon>
        <taxon>Betaproteobacteria</taxon>
        <taxon>Burkholderiales</taxon>
        <taxon>Comamonadaceae</taxon>
        <taxon>Ramlibacter</taxon>
    </lineage>
</organism>
<evidence type="ECO:0000313" key="2">
    <source>
        <dbReference type="Proteomes" id="UP000298180"/>
    </source>
</evidence>
<protein>
    <recommendedName>
        <fullName evidence="3">Ava_C0101 and related proteins</fullName>
    </recommendedName>
</protein>
<dbReference type="RefSeq" id="WP_135261558.1">
    <property type="nucleotide sequence ID" value="NZ_SMLM01000001.1"/>
</dbReference>